<dbReference type="InterPro" id="IPR002347">
    <property type="entry name" value="SDR_fam"/>
</dbReference>
<dbReference type="GO" id="GO:0016616">
    <property type="term" value="F:oxidoreductase activity, acting on the CH-OH group of donors, NAD or NADP as acceptor"/>
    <property type="evidence" value="ECO:0007669"/>
    <property type="project" value="TreeGrafter"/>
</dbReference>
<evidence type="ECO:0000313" key="3">
    <source>
        <dbReference type="EMBL" id="BAY82815.1"/>
    </source>
</evidence>
<protein>
    <submittedName>
        <fullName evidence="3">Glucose 1-dehydrogenase</fullName>
    </submittedName>
</protein>
<dbReference type="PANTHER" id="PTHR42760">
    <property type="entry name" value="SHORT-CHAIN DEHYDROGENASES/REDUCTASES FAMILY MEMBER"/>
    <property type="match status" value="1"/>
</dbReference>
<name>A0A1Z4LNI3_9CYAN</name>
<gene>
    <name evidence="3" type="ORF">NIES267_22990</name>
</gene>
<sequence>MKGISGKNVLVTGATSGIGQSIAVRFAQEGANVAINYRKSPEDAEDTEKLIYKACTDARCGCEGKEILVQADVSKESDIVEMFAEVKKEFGGLDILINNAGIQIPGAAHEIPFEEFAKVIDVNLKGAYLCAREAIKMFLDEGNGGSIINVSSVHQIIPRPQYISYSVSKGGMQNLTRTLALEYARRGIRVNAIAPGATITPINDAWTDDPDKKANVESHIPMGRAGTSEEMAAVTTFLCSDEAAYITGQTLYIDGGLTLYPDFLEPWSGQG</sequence>
<dbReference type="Pfam" id="PF13561">
    <property type="entry name" value="adh_short_C2"/>
    <property type="match status" value="1"/>
</dbReference>
<dbReference type="SUPFAM" id="SSF51735">
    <property type="entry name" value="NAD(P)-binding Rossmann-fold domains"/>
    <property type="match status" value="1"/>
</dbReference>
<comment type="similarity">
    <text evidence="1">Belongs to the short-chain dehydrogenases/reductases (SDR) family.</text>
</comment>
<dbReference type="NCBIfam" id="NF005559">
    <property type="entry name" value="PRK07231.1"/>
    <property type="match status" value="1"/>
</dbReference>
<evidence type="ECO:0000256" key="1">
    <source>
        <dbReference type="ARBA" id="ARBA00006484"/>
    </source>
</evidence>
<dbReference type="FunFam" id="3.40.50.720:FF:000084">
    <property type="entry name" value="Short-chain dehydrogenase reductase"/>
    <property type="match status" value="1"/>
</dbReference>
<evidence type="ECO:0000256" key="2">
    <source>
        <dbReference type="ARBA" id="ARBA00023002"/>
    </source>
</evidence>
<organism evidence="3 4">
    <name type="scientific">Calothrix parasitica NIES-267</name>
    <dbReference type="NCBI Taxonomy" id="1973488"/>
    <lineage>
        <taxon>Bacteria</taxon>
        <taxon>Bacillati</taxon>
        <taxon>Cyanobacteriota</taxon>
        <taxon>Cyanophyceae</taxon>
        <taxon>Nostocales</taxon>
        <taxon>Calotrichaceae</taxon>
        <taxon>Calothrix</taxon>
    </lineage>
</organism>
<dbReference type="EMBL" id="AP018227">
    <property type="protein sequence ID" value="BAY82815.1"/>
    <property type="molecule type" value="Genomic_DNA"/>
</dbReference>
<accession>A0A1Z4LNI3</accession>
<keyword evidence="4" id="KW-1185">Reference proteome</keyword>
<proteinExistence type="inferred from homology"/>
<keyword evidence="2" id="KW-0560">Oxidoreductase</keyword>
<dbReference type="InterPro" id="IPR036291">
    <property type="entry name" value="NAD(P)-bd_dom_sf"/>
</dbReference>
<dbReference type="PRINTS" id="PR00081">
    <property type="entry name" value="GDHRDH"/>
</dbReference>
<dbReference type="PRINTS" id="PR00080">
    <property type="entry name" value="SDRFAMILY"/>
</dbReference>
<evidence type="ECO:0000313" key="4">
    <source>
        <dbReference type="Proteomes" id="UP000218418"/>
    </source>
</evidence>
<dbReference type="AlphaFoldDB" id="A0A1Z4LNI3"/>
<dbReference type="Gene3D" id="3.40.50.720">
    <property type="entry name" value="NAD(P)-binding Rossmann-like Domain"/>
    <property type="match status" value="1"/>
</dbReference>
<dbReference type="OrthoDB" id="9803333at2"/>
<dbReference type="Proteomes" id="UP000218418">
    <property type="component" value="Chromosome"/>
</dbReference>
<dbReference type="InterPro" id="IPR020904">
    <property type="entry name" value="Sc_DH/Rdtase_CS"/>
</dbReference>
<reference evidence="3 4" key="1">
    <citation type="submission" date="2017-06" db="EMBL/GenBank/DDBJ databases">
        <title>Genome sequencing of cyanobaciteial culture collection at National Institute for Environmental Studies (NIES).</title>
        <authorList>
            <person name="Hirose Y."/>
            <person name="Shimura Y."/>
            <person name="Fujisawa T."/>
            <person name="Nakamura Y."/>
            <person name="Kawachi M."/>
        </authorList>
    </citation>
    <scope>NUCLEOTIDE SEQUENCE [LARGE SCALE GENOMIC DNA]</scope>
    <source>
        <strain evidence="3 4">NIES-267</strain>
    </source>
</reference>
<dbReference type="PROSITE" id="PS00061">
    <property type="entry name" value="ADH_SHORT"/>
    <property type="match status" value="1"/>
</dbReference>
<dbReference type="PANTHER" id="PTHR42760:SF132">
    <property type="entry name" value="SHORT-CHAIN DEHYDROGENASE_REDUCTASE FAMILY PROTEIN"/>
    <property type="match status" value="1"/>
</dbReference>